<dbReference type="InterPro" id="IPR029063">
    <property type="entry name" value="SAM-dependent_MTases_sf"/>
</dbReference>
<feature type="domain" description="MnmC-like methyltransferase" evidence="13">
    <location>
        <begin position="117"/>
        <end position="248"/>
    </location>
</feature>
<sequence length="675" mass="74002">MATKQNNPYSIPSAKPVWGDNGPASSEMHGPHEGELDKCRHVFLSHNRLAERWSALDRETAGRFTIIETGFGTGLNFLLAWQLWQQTAPPNWQLHYVSIEERPYSAEQLRRVHASWPELASLAAILQHNYPPLLLGHHRRLLNSAQVCLDLLFGNAHDCLPALLDAPSSAANDKLNSVAYADAWFLNDAPPANNEVKPQETLFASMAALSKPGSSFAAAADFWEPGLRAQGFSLEKIKAYDATQQILWGHLPHDIASSTPQPAPVNVPWHLPRPKQQAKHIVVIGAGLAGCSTANALAQRGYRVTVIERHTPASGASGNPQGILYTKLSAAPGDLNQFNLGSFLFALNHYRSLLSQGRIDGELCGVLQLVKSEREIKQFNKLKVLLNNQDWLQFLSDDELYAKSGVSLSGQAFYYPDAGWLSPPSVCHAMLNHPNITLLNNTAALALTHHEGVWQLLDDQQHCIQQADTVVIANSNDASHFAQTSPLPLKSIRGQLSYLPAEALNQSPTCVICHEGYLAPAMNEQFCIGASFDLHNKDCALMPVDHDWNLKQLSHLAAGLLKPDAVAVGGRAALRCASTDYMPIVGAVPRIEEFKTNYKGLTKDARRKIPIAAANHPNLYINVAHGSRGLTSTPLCAELLASYIANEVRPLPRQLCEALSPARFIIRKLIRSQLV</sequence>
<dbReference type="Pfam" id="PF05430">
    <property type="entry name" value="Methyltransf_30"/>
    <property type="match status" value="1"/>
</dbReference>
<dbReference type="RefSeq" id="WP_008247551.1">
    <property type="nucleotide sequence ID" value="NZ_CP014544.1"/>
</dbReference>
<keyword evidence="1 10" id="KW-0963">Cytoplasm</keyword>
<dbReference type="GO" id="GO:0002097">
    <property type="term" value="P:tRNA wobble base modification"/>
    <property type="evidence" value="ECO:0007669"/>
    <property type="project" value="UniProtKB-UniRule"/>
</dbReference>
<dbReference type="KEGG" id="zal:AZF00_07575"/>
<dbReference type="EC" id="1.5.-.-" evidence="10"/>
<comment type="cofactor">
    <cofactor evidence="10">
        <name>FAD</name>
        <dbReference type="ChEBI" id="CHEBI:57692"/>
    </cofactor>
</comment>
<dbReference type="InterPro" id="IPR008471">
    <property type="entry name" value="MnmC-like_methylTransf"/>
</dbReference>
<evidence type="ECO:0000256" key="8">
    <source>
        <dbReference type="ARBA" id="ARBA00023002"/>
    </source>
</evidence>
<dbReference type="NCBIfam" id="NF002481">
    <property type="entry name" value="PRK01747.1-2"/>
    <property type="match status" value="1"/>
</dbReference>
<dbReference type="GO" id="GO:0032259">
    <property type="term" value="P:methylation"/>
    <property type="evidence" value="ECO:0007669"/>
    <property type="project" value="UniProtKB-KW"/>
</dbReference>
<keyword evidence="8 10" id="KW-0560">Oxidoreductase</keyword>
<dbReference type="Proteomes" id="UP000074119">
    <property type="component" value="Chromosome"/>
</dbReference>
<dbReference type="PANTHER" id="PTHR13847">
    <property type="entry name" value="SARCOSINE DEHYDROGENASE-RELATED"/>
    <property type="match status" value="1"/>
</dbReference>
<protein>
    <recommendedName>
        <fullName evidence="10">tRNA 5-methylaminomethyl-2-thiouridine biosynthesis bifunctional protein MnmC</fullName>
        <shortName evidence="10">tRNA mnm(5)s(2)U biosynthesis bifunctional protein</shortName>
    </recommendedName>
    <domain>
        <recommendedName>
            <fullName evidence="10">tRNA (mnm(5)s(2)U34)-methyltransferase</fullName>
            <ecNumber evidence="10">2.1.1.61</ecNumber>
        </recommendedName>
    </domain>
    <domain>
        <recommendedName>
            <fullName evidence="10">FAD-dependent cmnm(5)s(2)U34 oxidoreductase</fullName>
            <ecNumber evidence="10">1.5.-.-</ecNumber>
        </recommendedName>
    </domain>
</protein>
<dbReference type="GO" id="GO:0005737">
    <property type="term" value="C:cytoplasm"/>
    <property type="evidence" value="ECO:0007669"/>
    <property type="project" value="UniProtKB-SubCell"/>
</dbReference>
<dbReference type="STRING" id="1470434.AZF00_07575"/>
<comment type="subcellular location">
    <subcellularLocation>
        <location evidence="10">Cytoplasm</location>
    </subcellularLocation>
</comment>
<evidence type="ECO:0000256" key="3">
    <source>
        <dbReference type="ARBA" id="ARBA00022630"/>
    </source>
</evidence>
<dbReference type="AlphaFoldDB" id="A0A127M4K4"/>
<dbReference type="HAMAP" id="MF_01102">
    <property type="entry name" value="MnmC"/>
    <property type="match status" value="1"/>
</dbReference>
<evidence type="ECO:0000256" key="6">
    <source>
        <dbReference type="ARBA" id="ARBA00022694"/>
    </source>
</evidence>
<keyword evidence="7 10" id="KW-0274">FAD</keyword>
<keyword evidence="3 10" id="KW-0285">Flavoprotein</keyword>
<comment type="catalytic activity">
    <reaction evidence="10">
        <text>5-aminomethyl-2-thiouridine(34) in tRNA + S-adenosyl-L-methionine = 5-methylaminomethyl-2-thiouridine(34) in tRNA + S-adenosyl-L-homocysteine + H(+)</text>
        <dbReference type="Rhea" id="RHEA:19569"/>
        <dbReference type="Rhea" id="RHEA-COMP:10195"/>
        <dbReference type="Rhea" id="RHEA-COMP:10197"/>
        <dbReference type="ChEBI" id="CHEBI:15378"/>
        <dbReference type="ChEBI" id="CHEBI:57856"/>
        <dbReference type="ChEBI" id="CHEBI:59789"/>
        <dbReference type="ChEBI" id="CHEBI:74454"/>
        <dbReference type="ChEBI" id="CHEBI:74455"/>
        <dbReference type="EC" id="2.1.1.61"/>
    </reaction>
</comment>
<dbReference type="GO" id="GO:0050660">
    <property type="term" value="F:flavin adenine dinucleotide binding"/>
    <property type="evidence" value="ECO:0007669"/>
    <property type="project" value="UniProtKB-UniRule"/>
</dbReference>
<dbReference type="InterPro" id="IPR023032">
    <property type="entry name" value="tRNA_MAMT_biosynth_bifunc_MnmC"/>
</dbReference>
<dbReference type="InterPro" id="IPR006076">
    <property type="entry name" value="FAD-dep_OxRdtase"/>
</dbReference>
<dbReference type="InterPro" id="IPR017610">
    <property type="entry name" value="tRNA_S-uridine_synth_MnmC_C"/>
</dbReference>
<keyword evidence="9 10" id="KW-0511">Multifunctional enzyme</keyword>
<evidence type="ECO:0000256" key="5">
    <source>
        <dbReference type="ARBA" id="ARBA00022691"/>
    </source>
</evidence>
<reference evidence="14 15" key="1">
    <citation type="submission" date="2015-12" db="EMBL/GenBank/DDBJ databases">
        <authorList>
            <person name="Shamseldin A."/>
            <person name="Moawad H."/>
            <person name="Abd El-Rahim W.M."/>
            <person name="Sadowsky M.J."/>
        </authorList>
    </citation>
    <scope>NUCLEOTIDE SEQUENCE [LARGE SCALE GENOMIC DNA]</scope>
    <source>
        <strain evidence="14 15">SM2</strain>
    </source>
</reference>
<evidence type="ECO:0000256" key="11">
    <source>
        <dbReference type="SAM" id="MobiDB-lite"/>
    </source>
</evidence>
<keyword evidence="2 10" id="KW-0489">Methyltransferase</keyword>
<evidence type="ECO:0000313" key="14">
    <source>
        <dbReference type="EMBL" id="AMO68170.1"/>
    </source>
</evidence>
<dbReference type="GO" id="GO:0004808">
    <property type="term" value="F:tRNA (5-methylaminomethyl-2-thiouridylate)(34)-methyltransferase activity"/>
    <property type="evidence" value="ECO:0007669"/>
    <property type="project" value="UniProtKB-EC"/>
</dbReference>
<dbReference type="EC" id="2.1.1.61" evidence="10"/>
<evidence type="ECO:0000256" key="9">
    <source>
        <dbReference type="ARBA" id="ARBA00023268"/>
    </source>
</evidence>
<keyword evidence="4 10" id="KW-0808">Transferase</keyword>
<comment type="function">
    <text evidence="10">Catalyzes the last two steps in the biosynthesis of 5-methylaminomethyl-2-thiouridine (mnm(5)s(2)U) at the wobble position (U34) in tRNA. Catalyzes the FAD-dependent demodification of cmnm(5)s(2)U34 to nm(5)s(2)U34, followed by the transfer of a methyl group from S-adenosyl-L-methionine to nm(5)s(2)U34, to form mnm(5)s(2)U34.</text>
</comment>
<evidence type="ECO:0000256" key="1">
    <source>
        <dbReference type="ARBA" id="ARBA00022490"/>
    </source>
</evidence>
<comment type="similarity">
    <text evidence="10">In the N-terminal section; belongs to the methyltransferase superfamily. tRNA (mnm(5)s(2)U34)-methyltransferase family.</text>
</comment>
<keyword evidence="6 10" id="KW-0819">tRNA processing</keyword>
<evidence type="ECO:0000256" key="7">
    <source>
        <dbReference type="ARBA" id="ARBA00022827"/>
    </source>
</evidence>
<dbReference type="InterPro" id="IPR036188">
    <property type="entry name" value="FAD/NAD-bd_sf"/>
</dbReference>
<dbReference type="Gene3D" id="3.30.9.10">
    <property type="entry name" value="D-Amino Acid Oxidase, subunit A, domain 2"/>
    <property type="match status" value="1"/>
</dbReference>
<evidence type="ECO:0000256" key="4">
    <source>
        <dbReference type="ARBA" id="ARBA00022679"/>
    </source>
</evidence>
<dbReference type="Gene3D" id="3.50.50.60">
    <property type="entry name" value="FAD/NAD(P)-binding domain"/>
    <property type="match status" value="1"/>
</dbReference>
<proteinExistence type="inferred from homology"/>
<evidence type="ECO:0000256" key="2">
    <source>
        <dbReference type="ARBA" id="ARBA00022603"/>
    </source>
</evidence>
<feature type="region of interest" description="FAD-dependent cmnm(5)s(2)U34 oxidoreductase" evidence="10">
    <location>
        <begin position="284"/>
        <end position="675"/>
    </location>
</feature>
<keyword evidence="5 10" id="KW-0949">S-adenosyl-L-methionine</keyword>
<dbReference type="GO" id="GO:0016645">
    <property type="term" value="F:oxidoreductase activity, acting on the CH-NH group of donors"/>
    <property type="evidence" value="ECO:0007669"/>
    <property type="project" value="InterPro"/>
</dbReference>
<feature type="compositionally biased region" description="Polar residues" evidence="11">
    <location>
        <begin position="1"/>
        <end position="10"/>
    </location>
</feature>
<feature type="domain" description="FAD dependent oxidoreductase" evidence="12">
    <location>
        <begin position="281"/>
        <end position="642"/>
    </location>
</feature>
<dbReference type="SUPFAM" id="SSF51905">
    <property type="entry name" value="FAD/NAD(P)-binding domain"/>
    <property type="match status" value="1"/>
</dbReference>
<gene>
    <name evidence="10" type="primary">mnmC</name>
    <name evidence="14" type="ORF">AZF00_07575</name>
</gene>
<feature type="region of interest" description="tRNA (mnm(5)s(2)U34)-methyltransferase" evidence="10">
    <location>
        <begin position="1"/>
        <end position="252"/>
    </location>
</feature>
<name>A0A127M4K4_9GAMM</name>
<evidence type="ECO:0000259" key="13">
    <source>
        <dbReference type="Pfam" id="PF05430"/>
    </source>
</evidence>
<dbReference type="PANTHER" id="PTHR13847:SF283">
    <property type="entry name" value="TRNA 5-METHYLAMINOMETHYL-2-THIOURIDINE BIOSYNTHESIS BIFUNCTIONAL PROTEIN MNMC"/>
    <property type="match status" value="1"/>
</dbReference>
<dbReference type="Gene3D" id="3.40.50.150">
    <property type="entry name" value="Vaccinia Virus protein VP39"/>
    <property type="match status" value="1"/>
</dbReference>
<comment type="similarity">
    <text evidence="10">In the C-terminal section; belongs to the DAO family.</text>
</comment>
<evidence type="ECO:0000313" key="15">
    <source>
        <dbReference type="Proteomes" id="UP000074119"/>
    </source>
</evidence>
<dbReference type="NCBIfam" id="TIGR03197">
    <property type="entry name" value="MnmC_Cterm"/>
    <property type="match status" value="1"/>
</dbReference>
<feature type="region of interest" description="Disordered" evidence="11">
    <location>
        <begin position="1"/>
        <end position="32"/>
    </location>
</feature>
<dbReference type="EMBL" id="CP014544">
    <property type="protein sequence ID" value="AMO68170.1"/>
    <property type="molecule type" value="Genomic_DNA"/>
</dbReference>
<organism evidence="14 15">
    <name type="scientific">Zhongshania aliphaticivorans</name>
    <dbReference type="NCBI Taxonomy" id="1470434"/>
    <lineage>
        <taxon>Bacteria</taxon>
        <taxon>Pseudomonadati</taxon>
        <taxon>Pseudomonadota</taxon>
        <taxon>Gammaproteobacteria</taxon>
        <taxon>Cellvibrionales</taxon>
        <taxon>Spongiibacteraceae</taxon>
        <taxon>Zhongshania</taxon>
    </lineage>
</organism>
<evidence type="ECO:0000259" key="12">
    <source>
        <dbReference type="Pfam" id="PF01266"/>
    </source>
</evidence>
<dbReference type="Pfam" id="PF01266">
    <property type="entry name" value="DAO"/>
    <property type="match status" value="1"/>
</dbReference>
<evidence type="ECO:0000256" key="10">
    <source>
        <dbReference type="HAMAP-Rule" id="MF_01102"/>
    </source>
</evidence>
<accession>A0A127M4K4</accession>